<feature type="compositionally biased region" description="Polar residues" evidence="1">
    <location>
        <begin position="56"/>
        <end position="98"/>
    </location>
</feature>
<dbReference type="Proteomes" id="UP000822688">
    <property type="component" value="Chromosome 8"/>
</dbReference>
<evidence type="ECO:0000256" key="1">
    <source>
        <dbReference type="SAM" id="MobiDB-lite"/>
    </source>
</evidence>
<dbReference type="EMBL" id="CM026429">
    <property type="protein sequence ID" value="KAG0564143.1"/>
    <property type="molecule type" value="Genomic_DNA"/>
</dbReference>
<dbReference type="AlphaFoldDB" id="A0A8T0GZ50"/>
<organism evidence="2 3">
    <name type="scientific">Ceratodon purpureus</name>
    <name type="common">Fire moss</name>
    <name type="synonym">Dicranum purpureum</name>
    <dbReference type="NCBI Taxonomy" id="3225"/>
    <lineage>
        <taxon>Eukaryota</taxon>
        <taxon>Viridiplantae</taxon>
        <taxon>Streptophyta</taxon>
        <taxon>Embryophyta</taxon>
        <taxon>Bryophyta</taxon>
        <taxon>Bryophytina</taxon>
        <taxon>Bryopsida</taxon>
        <taxon>Dicranidae</taxon>
        <taxon>Pseudoditrichales</taxon>
        <taxon>Ditrichaceae</taxon>
        <taxon>Ceratodon</taxon>
    </lineage>
</organism>
<evidence type="ECO:0000313" key="3">
    <source>
        <dbReference type="Proteomes" id="UP000822688"/>
    </source>
</evidence>
<feature type="region of interest" description="Disordered" evidence="1">
    <location>
        <begin position="22"/>
        <end position="105"/>
    </location>
</feature>
<proteinExistence type="predicted"/>
<reference evidence="2" key="1">
    <citation type="submission" date="2020-06" db="EMBL/GenBank/DDBJ databases">
        <title>WGS assembly of Ceratodon purpureus strain R40.</title>
        <authorList>
            <person name="Carey S.B."/>
            <person name="Jenkins J."/>
            <person name="Shu S."/>
            <person name="Lovell J.T."/>
            <person name="Sreedasyam A."/>
            <person name="Maumus F."/>
            <person name="Tiley G.P."/>
            <person name="Fernandez-Pozo N."/>
            <person name="Barry K."/>
            <person name="Chen C."/>
            <person name="Wang M."/>
            <person name="Lipzen A."/>
            <person name="Daum C."/>
            <person name="Saski C.A."/>
            <person name="Payton A.C."/>
            <person name="Mcbreen J.C."/>
            <person name="Conrad R.E."/>
            <person name="Kollar L.M."/>
            <person name="Olsson S."/>
            <person name="Huttunen S."/>
            <person name="Landis J.B."/>
            <person name="Wickett N.J."/>
            <person name="Johnson M.G."/>
            <person name="Rensing S.A."/>
            <person name="Grimwood J."/>
            <person name="Schmutz J."/>
            <person name="Mcdaniel S.F."/>
        </authorList>
    </citation>
    <scope>NUCLEOTIDE SEQUENCE</scope>
    <source>
        <strain evidence="2">R40</strain>
    </source>
</reference>
<feature type="non-terminal residue" evidence="2">
    <location>
        <position position="115"/>
    </location>
</feature>
<gene>
    <name evidence="2" type="ORF">KC19_8G086700</name>
</gene>
<protein>
    <submittedName>
        <fullName evidence="2">Uncharacterized protein</fullName>
    </submittedName>
</protein>
<comment type="caution">
    <text evidence="2">The sequence shown here is derived from an EMBL/GenBank/DDBJ whole genome shotgun (WGS) entry which is preliminary data.</text>
</comment>
<keyword evidence="3" id="KW-1185">Reference proteome</keyword>
<accession>A0A8T0GZ50</accession>
<sequence>MTTSPSAVQALHTPHSTLHVLSLNSRSKPLQCRQPPLHPTTRRTPLNHHRHRSGRSEATNMNLPASATSQYSKPSINQNPCTDSHPTFSRQQVETPSTTKHETGADRLHGLMCRL</sequence>
<evidence type="ECO:0000313" key="2">
    <source>
        <dbReference type="EMBL" id="KAG0564143.1"/>
    </source>
</evidence>
<name>A0A8T0GZ50_CERPU</name>